<name>A0A1I3T9P1_HALDA</name>
<dbReference type="AlphaFoldDB" id="A0A1I3T9P1"/>
<reference evidence="2" key="1">
    <citation type="submission" date="2016-10" db="EMBL/GenBank/DDBJ databases">
        <authorList>
            <person name="Varghese N."/>
            <person name="Submissions S."/>
        </authorList>
    </citation>
    <scope>NUCLEOTIDE SEQUENCE [LARGE SCALE GENOMIC DNA]</scope>
    <source>
        <strain evidence="2">CGMCC 1.3704</strain>
    </source>
</reference>
<dbReference type="EMBL" id="FOSB01000003">
    <property type="protein sequence ID" value="SFJ67675.1"/>
    <property type="molecule type" value="Genomic_DNA"/>
</dbReference>
<dbReference type="RefSeq" id="WP_208601406.1">
    <property type="nucleotide sequence ID" value="NZ_FOSB01000003.1"/>
</dbReference>
<feature type="non-terminal residue" evidence="1">
    <location>
        <position position="1"/>
    </location>
</feature>
<protein>
    <submittedName>
        <fullName evidence="1">Uncharacterized protein</fullName>
    </submittedName>
</protein>
<proteinExistence type="predicted"/>
<organism evidence="1 2">
    <name type="scientific">Halobacillus dabanensis</name>
    <dbReference type="NCBI Taxonomy" id="240302"/>
    <lineage>
        <taxon>Bacteria</taxon>
        <taxon>Bacillati</taxon>
        <taxon>Bacillota</taxon>
        <taxon>Bacilli</taxon>
        <taxon>Bacillales</taxon>
        <taxon>Bacillaceae</taxon>
        <taxon>Halobacillus</taxon>
    </lineage>
</organism>
<evidence type="ECO:0000313" key="1">
    <source>
        <dbReference type="EMBL" id="SFJ67675.1"/>
    </source>
</evidence>
<dbReference type="Proteomes" id="UP000183557">
    <property type="component" value="Unassembled WGS sequence"/>
</dbReference>
<evidence type="ECO:0000313" key="2">
    <source>
        <dbReference type="Proteomes" id="UP000183557"/>
    </source>
</evidence>
<accession>A0A1I3T9P1</accession>
<keyword evidence="2" id="KW-1185">Reference proteome</keyword>
<sequence>RKVFFPSARRMAYDASVWAQELDKKKSAWRRIAPFVYRGTSKILKKLQGKANKFTIKLQFI</sequence>
<gene>
    <name evidence="1" type="ORF">SAMN04487936_103292</name>
</gene>